<dbReference type="SUPFAM" id="SSF81585">
    <property type="entry name" value="PsbU/PolX domain-like"/>
    <property type="match status" value="1"/>
</dbReference>
<dbReference type="InterPro" id="IPR002054">
    <property type="entry name" value="DNA-dir_DNA_pol_X"/>
</dbReference>
<dbReference type="SUPFAM" id="SSF81301">
    <property type="entry name" value="Nucleotidyltransferase"/>
    <property type="match status" value="1"/>
</dbReference>
<dbReference type="Proteomes" id="UP000006757">
    <property type="component" value="Unassembled WGS sequence"/>
</dbReference>
<dbReference type="FunFam" id="3.30.210.10:FF:000002">
    <property type="entry name" value="DNA polymerase"/>
    <property type="match status" value="1"/>
</dbReference>
<dbReference type="Gene3D" id="3.40.50.10190">
    <property type="entry name" value="BRCT domain"/>
    <property type="match status" value="1"/>
</dbReference>
<evidence type="ECO:0000256" key="4">
    <source>
        <dbReference type="ARBA" id="ARBA00022679"/>
    </source>
</evidence>
<dbReference type="SUPFAM" id="SSF52113">
    <property type="entry name" value="BRCT domain"/>
    <property type="match status" value="1"/>
</dbReference>
<evidence type="ECO:0000256" key="2">
    <source>
        <dbReference type="ARBA" id="ARBA00016513"/>
    </source>
</evidence>
<evidence type="ECO:0000256" key="3">
    <source>
        <dbReference type="ARBA" id="ARBA00022634"/>
    </source>
</evidence>
<feature type="region of interest" description="Disordered" evidence="8">
    <location>
        <begin position="65"/>
        <end position="188"/>
    </location>
</feature>
<dbReference type="InterPro" id="IPR037160">
    <property type="entry name" value="DNA_Pol_thumb_sf"/>
</dbReference>
<feature type="compositionally biased region" description="Polar residues" evidence="8">
    <location>
        <begin position="360"/>
        <end position="369"/>
    </location>
</feature>
<dbReference type="PANTHER" id="PTHR11276">
    <property type="entry name" value="DNA POLYMERASE TYPE-X FAMILY MEMBER"/>
    <property type="match status" value="1"/>
</dbReference>
<keyword evidence="9" id="KW-0812">Transmembrane</keyword>
<comment type="caution">
    <text evidence="11">The sequence shown here is derived from an EMBL/GenBank/DDBJ whole genome shotgun (WGS) entry which is preliminary data.</text>
</comment>
<dbReference type="CDD" id="cd00141">
    <property type="entry name" value="NT_POLXc"/>
    <property type="match status" value="1"/>
</dbReference>
<accession>K1VNI0</accession>
<sequence>MGQHDPFKTWGDDLWSKLDDLDGSDWWQDSAEEQQELAKRIRSIEGASAGPGARQHATETDVLNVSFRMSASNDHAPALPHDQRSSSRSLPSVSTKLPGNVPATPSDGRSLKGPNTPVVDTPPVPKSLPRPQPPLGTSASTPTVSTRPPTAFDTPDNVPTPTQTPSGLSVGRGRRDDPASPAPLGDDSTLKKVAYTKITNQFNEFNMKIIAAANRVGQGPTRGGRGKGLGRPIGLRSTRATPRSEVFKGLRFCMPPEGPHCGTKHGSRWSKIAEYGGSVVIQPDTAVTHVIWDHGGSASNLAKKLGLQTLSELPEGTVCVKWSWVVQCQLTVLDVTPYLTFPPTTLSKQPAGKGTRSRMSDITQQLTGSTKGGKRKYDSSDTETESSEPLTRHIKRSYNAYQSLMHATKSVPRLTAPKSSASAAPILPQPQTPIANANRSDQAPLATSHEVAAGPGWMQPASGEEDALDRLITGIKTGEVKEAEAGEDGADEVARYEGNPNPRADKFKCGQPSAGRKEGPNEALAKEFDKLHAIYKATPGKNEFSILQYSRGHPEQIKSGSQIRHLRSMKLLTGAKGRLYFEDTDQARTIAKFQNVYGVGSRCAHELYSRGARSIEDLATKDFGLTVGQKIGVKLYDDLCARIPREECRQLFEIVRDQTLSFDDKVFVEIMGSYRRGEANSGDIDILITRDPSDGKTHQGLIGKVVQALSEKKFITHALGAPNDWQDLECKWMGVCRLPNGIHRRIDILSIPWEQKGAALLYFTGNAIFNRSMRLYARKRGFSLNQRGLYRNVIRNRQSEKVTEGEIVASRTEEEIFDILEIRWRPPHLRRPAMAAHAHANRHARLVDARFSVSFDTHKIPRNRTPTADQAVEVNERDRRRKVSPWSLLLLLAGAAGTSKVVVVCVLAVVKVGSEACAA</sequence>
<reference evidence="11 12" key="1">
    <citation type="journal article" date="2012" name="Eukaryot. Cell">
        <title>Genome sequence of the Trichosporon asahii environmental strain CBS 8904.</title>
        <authorList>
            <person name="Yang R.Y."/>
            <person name="Li H.T."/>
            <person name="Zhu H."/>
            <person name="Zhou G.P."/>
            <person name="Wang M."/>
            <person name="Wang L."/>
        </authorList>
    </citation>
    <scope>NUCLEOTIDE SEQUENCE [LARGE SCALE GENOMIC DNA]</scope>
    <source>
        <strain evidence="11 12">CBS 8904</strain>
    </source>
</reference>
<protein>
    <recommendedName>
        <fullName evidence="2">DNA polymerase lambda</fullName>
    </recommendedName>
</protein>
<evidence type="ECO:0000256" key="9">
    <source>
        <dbReference type="SAM" id="Phobius"/>
    </source>
</evidence>
<proteinExistence type="predicted"/>
<evidence type="ECO:0000256" key="8">
    <source>
        <dbReference type="SAM" id="MobiDB-lite"/>
    </source>
</evidence>
<dbReference type="GO" id="GO:0016829">
    <property type="term" value="F:lyase activity"/>
    <property type="evidence" value="ECO:0007669"/>
    <property type="project" value="UniProtKB-KW"/>
</dbReference>
<dbReference type="OrthoDB" id="205514at2759"/>
<evidence type="ECO:0000256" key="5">
    <source>
        <dbReference type="ARBA" id="ARBA00022695"/>
    </source>
</evidence>
<evidence type="ECO:0000313" key="12">
    <source>
        <dbReference type="Proteomes" id="UP000006757"/>
    </source>
</evidence>
<dbReference type="InterPro" id="IPR028207">
    <property type="entry name" value="DNA_pol_B_palm_palm"/>
</dbReference>
<dbReference type="HOGENOM" id="CLU_354876_0_0_1"/>
<dbReference type="Gene3D" id="3.30.460.10">
    <property type="entry name" value="Beta Polymerase, domain 2"/>
    <property type="match status" value="1"/>
</dbReference>
<dbReference type="OMA" id="HEMSAPS"/>
<dbReference type="STRING" id="1220162.K1VNI0"/>
<dbReference type="PANTHER" id="PTHR11276:SF28">
    <property type="entry name" value="DNA POLYMERASE LAMBDA"/>
    <property type="match status" value="1"/>
</dbReference>
<dbReference type="PROSITE" id="PS50172">
    <property type="entry name" value="BRCT"/>
    <property type="match status" value="1"/>
</dbReference>
<keyword evidence="5" id="KW-0548">Nucleotidyltransferase</keyword>
<dbReference type="InterPro" id="IPR022312">
    <property type="entry name" value="DNA_pol_X"/>
</dbReference>
<dbReference type="InterPro" id="IPR001357">
    <property type="entry name" value="BRCT_dom"/>
</dbReference>
<gene>
    <name evidence="11" type="ORF">A1Q2_03528</name>
</gene>
<evidence type="ECO:0000259" key="10">
    <source>
        <dbReference type="PROSITE" id="PS50172"/>
    </source>
</evidence>
<feature type="transmembrane region" description="Helical" evidence="9">
    <location>
        <begin position="886"/>
        <end position="910"/>
    </location>
</feature>
<feature type="region of interest" description="Disordered" evidence="8">
    <location>
        <begin position="496"/>
        <end position="520"/>
    </location>
</feature>
<evidence type="ECO:0000256" key="1">
    <source>
        <dbReference type="ARBA" id="ARBA00001936"/>
    </source>
</evidence>
<dbReference type="Pfam" id="PF14791">
    <property type="entry name" value="DNA_pol_B_thumb"/>
    <property type="match status" value="1"/>
</dbReference>
<dbReference type="Gene3D" id="3.30.210.10">
    <property type="entry name" value="DNA polymerase, thumb domain"/>
    <property type="match status" value="1"/>
</dbReference>
<keyword evidence="12" id="KW-1185">Reference proteome</keyword>
<feature type="compositionally biased region" description="Polar residues" evidence="8">
    <location>
        <begin position="135"/>
        <end position="148"/>
    </location>
</feature>
<dbReference type="EMBL" id="AMBO01000296">
    <property type="protein sequence ID" value="EKD02166.1"/>
    <property type="molecule type" value="Genomic_DNA"/>
</dbReference>
<feature type="region of interest" description="Disordered" evidence="8">
    <location>
        <begin position="343"/>
        <end position="391"/>
    </location>
</feature>
<dbReference type="InterPro" id="IPR029398">
    <property type="entry name" value="PolB_thumb"/>
</dbReference>
<dbReference type="SMART" id="SM00483">
    <property type="entry name" value="POLXc"/>
    <property type="match status" value="1"/>
</dbReference>
<dbReference type="Pfam" id="PF14792">
    <property type="entry name" value="DNA_pol_B_palm"/>
    <property type="match status" value="1"/>
</dbReference>
<dbReference type="Pfam" id="PF10391">
    <property type="entry name" value="DNA_pol_lambd_f"/>
    <property type="match status" value="1"/>
</dbReference>
<dbReference type="AlphaFoldDB" id="K1VNI0"/>
<feature type="compositionally biased region" description="Pro residues" evidence="8">
    <location>
        <begin position="120"/>
        <end position="134"/>
    </location>
</feature>
<keyword evidence="7" id="KW-0456">Lyase</keyword>
<organism evidence="11 12">
    <name type="scientific">Trichosporon asahii var. asahii (strain CBS 8904)</name>
    <name type="common">Yeast</name>
    <dbReference type="NCBI Taxonomy" id="1220162"/>
    <lineage>
        <taxon>Eukaryota</taxon>
        <taxon>Fungi</taxon>
        <taxon>Dikarya</taxon>
        <taxon>Basidiomycota</taxon>
        <taxon>Agaricomycotina</taxon>
        <taxon>Tremellomycetes</taxon>
        <taxon>Trichosporonales</taxon>
        <taxon>Trichosporonaceae</taxon>
        <taxon>Trichosporon</taxon>
    </lineage>
</organism>
<evidence type="ECO:0000256" key="7">
    <source>
        <dbReference type="ARBA" id="ARBA00023239"/>
    </source>
</evidence>
<dbReference type="InterPro" id="IPR043519">
    <property type="entry name" value="NT_sf"/>
</dbReference>
<keyword evidence="4" id="KW-0808">Transferase</keyword>
<dbReference type="Gene3D" id="1.10.150.20">
    <property type="entry name" value="5' to 3' exonuclease, C-terminal subdomain"/>
    <property type="match status" value="1"/>
</dbReference>
<evidence type="ECO:0000313" key="11">
    <source>
        <dbReference type="EMBL" id="EKD02166.1"/>
    </source>
</evidence>
<dbReference type="PRINTS" id="PR00870">
    <property type="entry name" value="DNAPOLXBETA"/>
</dbReference>
<dbReference type="InterPro" id="IPR018944">
    <property type="entry name" value="DNA_pol_lambd_fingers_domain"/>
</dbReference>
<dbReference type="GO" id="GO:0005634">
    <property type="term" value="C:nucleus"/>
    <property type="evidence" value="ECO:0007669"/>
    <property type="project" value="TreeGrafter"/>
</dbReference>
<dbReference type="GO" id="GO:0006303">
    <property type="term" value="P:double-strand break repair via nonhomologous end joining"/>
    <property type="evidence" value="ECO:0007669"/>
    <property type="project" value="TreeGrafter"/>
</dbReference>
<dbReference type="InterPro" id="IPR036420">
    <property type="entry name" value="BRCT_dom_sf"/>
</dbReference>
<feature type="compositionally biased region" description="Polar residues" evidence="8">
    <location>
        <begin position="157"/>
        <end position="167"/>
    </location>
</feature>
<dbReference type="GO" id="GO:0003887">
    <property type="term" value="F:DNA-directed DNA polymerase activity"/>
    <property type="evidence" value="ECO:0007669"/>
    <property type="project" value="InterPro"/>
</dbReference>
<keyword evidence="3" id="KW-0237">DNA synthesis</keyword>
<keyword evidence="9" id="KW-0472">Membrane</keyword>
<dbReference type="InParanoid" id="K1VNI0"/>
<dbReference type="eggNOG" id="KOG2534">
    <property type="taxonomic scope" value="Eukaryota"/>
</dbReference>
<feature type="domain" description="BRCT" evidence="10">
    <location>
        <begin position="242"/>
        <end position="328"/>
    </location>
</feature>
<evidence type="ECO:0000256" key="6">
    <source>
        <dbReference type="ARBA" id="ARBA00022705"/>
    </source>
</evidence>
<dbReference type="GO" id="GO:0003677">
    <property type="term" value="F:DNA binding"/>
    <property type="evidence" value="ECO:0007669"/>
    <property type="project" value="InterPro"/>
</dbReference>
<keyword evidence="6" id="KW-0235">DNA replication</keyword>
<name>K1VNI0_TRIAC</name>
<dbReference type="PRINTS" id="PR00869">
    <property type="entry name" value="DNAPOLX"/>
</dbReference>
<comment type="cofactor">
    <cofactor evidence="1">
        <name>Mn(2+)</name>
        <dbReference type="ChEBI" id="CHEBI:29035"/>
    </cofactor>
</comment>
<dbReference type="InterPro" id="IPR002008">
    <property type="entry name" value="DNA_pol_X_beta-like"/>
</dbReference>
<keyword evidence="9" id="KW-1133">Transmembrane helix</keyword>